<dbReference type="AlphaFoldDB" id="A0A1M7Z1L4"/>
<sequence length="130" mass="14068">MSVSGLKRYLNGGEPTASKIMQIGDAIGVSPAWLLTGKGPVIDGTPQSESTHEEQSFSVISGSVTHDEMRAVNQEILEKSIEAIDLLCNYKKLKISSKKKAKIIALVYVLSLRGEDVDDSVCYNLLQLAS</sequence>
<name>A0A1M7Z1L4_9VIBR</name>
<evidence type="ECO:0000313" key="2">
    <source>
        <dbReference type="EMBL" id="SHO58763.1"/>
    </source>
</evidence>
<protein>
    <recommendedName>
        <fullName evidence="1">HTH cro/C1-type domain-containing protein</fullName>
    </recommendedName>
</protein>
<dbReference type="InterPro" id="IPR001387">
    <property type="entry name" value="Cro/C1-type_HTH"/>
</dbReference>
<dbReference type="EMBL" id="FRFG01000078">
    <property type="protein sequence ID" value="SHO58763.1"/>
    <property type="molecule type" value="Genomic_DNA"/>
</dbReference>
<organism evidence="2 3">
    <name type="scientific">Vibrio quintilis</name>
    <dbReference type="NCBI Taxonomy" id="1117707"/>
    <lineage>
        <taxon>Bacteria</taxon>
        <taxon>Pseudomonadati</taxon>
        <taxon>Pseudomonadota</taxon>
        <taxon>Gammaproteobacteria</taxon>
        <taxon>Vibrionales</taxon>
        <taxon>Vibrionaceae</taxon>
        <taxon>Vibrio</taxon>
    </lineage>
</organism>
<keyword evidence="3" id="KW-1185">Reference proteome</keyword>
<evidence type="ECO:0000259" key="1">
    <source>
        <dbReference type="PROSITE" id="PS50943"/>
    </source>
</evidence>
<gene>
    <name evidence="2" type="ORF">VQ7734_04535</name>
</gene>
<dbReference type="Proteomes" id="UP000184600">
    <property type="component" value="Unassembled WGS sequence"/>
</dbReference>
<accession>A0A1M7Z1L4</accession>
<evidence type="ECO:0000313" key="3">
    <source>
        <dbReference type="Proteomes" id="UP000184600"/>
    </source>
</evidence>
<proteinExistence type="predicted"/>
<dbReference type="STRING" id="1117707.VQ7734_04535"/>
<feature type="domain" description="HTH cro/C1-type" evidence="1">
    <location>
        <begin position="1"/>
        <end position="34"/>
    </location>
</feature>
<dbReference type="PROSITE" id="PS50943">
    <property type="entry name" value="HTH_CROC1"/>
    <property type="match status" value="1"/>
</dbReference>
<reference evidence="3" key="1">
    <citation type="submission" date="2016-12" db="EMBL/GenBank/DDBJ databases">
        <authorList>
            <person name="Rodrigo-Torres L."/>
            <person name="Arahal R.D."/>
            <person name="Lucena T."/>
        </authorList>
    </citation>
    <scope>NUCLEOTIDE SEQUENCE [LARGE SCALE GENOMIC DNA]</scope>
</reference>